<accession>A0A6N2REY2</accession>
<dbReference type="InterPro" id="IPR019198">
    <property type="entry name" value="Beta_propeller_containing"/>
</dbReference>
<reference evidence="2" key="1">
    <citation type="submission" date="2019-11" db="EMBL/GenBank/DDBJ databases">
        <authorList>
            <person name="Feng L."/>
        </authorList>
    </citation>
    <scope>NUCLEOTIDE SEQUENCE</scope>
    <source>
        <strain evidence="2">AundefinedLFYP135</strain>
    </source>
</reference>
<evidence type="ECO:0000313" key="2">
    <source>
        <dbReference type="EMBL" id="VYS78395.1"/>
    </source>
</evidence>
<dbReference type="EMBL" id="CACRSL010000003">
    <property type="protein sequence ID" value="VYS78395.1"/>
    <property type="molecule type" value="Genomic_DNA"/>
</dbReference>
<proteinExistence type="predicted"/>
<evidence type="ECO:0000256" key="1">
    <source>
        <dbReference type="SAM" id="MobiDB-lite"/>
    </source>
</evidence>
<protein>
    <submittedName>
        <fullName evidence="2">Beta propeller domain protein</fullName>
    </submittedName>
</protein>
<dbReference type="AlphaFoldDB" id="A0A6N2REY2"/>
<name>A0A6N2REY2_9FIRM</name>
<sequence>MTDSDKKMENMAWLQEKFQAETERIELPPSLTSQALLHLLEDVEPEEESPPPQGPAKVVHPRWGNWKPWAAAAAIALVAATAFHQFGGSLVANGNLITSASSSAASASADSGKPDESAPGNTALFSGAAGISYASDYSQVRTLLAPKESERVEYYQEETGEPASGATMDGVSPEEGMLKAPVPTNPLTAGEPTPQMEEESAAISEGDAATGSASEKSTAPPAPMAGNALVTGDAGFTAANQQVAGVEESDIVKTDGDSLFIHTNTASSTPEVVIVDASSMEKLSTITLEPSYGASELYLWDETLVVMQTEAPSALPFQKGISEATASDNKSYQKAAQGETPSHSGMAESNTSYRDAFVISATLFDVSDREQPKEIRRFEQDGSYVSSRVSDGTLYLVSQKYVWGDSSDEDTPLDELVPVTGDSLNQASQLLEAQSIVYCPDVEIDPVYTVVSALNLSDCQQPANTKAVLGSADEIYMSKDNLYLAGSSDGSSTNLVRVAVEGSDIHFAATGKVPGQVLGQFSMDESGGYFRVASTSFSDSGTVNNLYVLDQSLKQVGSVEGLAPGESIKSVRYLGDTAYVVTFREVDPLFAIDLSTPSKPKVLGQLKTPGFSEYLHPVDSSTLIGFGTNTTVAENGAVMENGMKLSLFDVSDPLHPKESQVFYLGNQGSSSEGKENHKAFFYDGQRGQIGFPATIATQVDKDKADPLSSQNEITFSGYLLLDFSKEDGFSIAAYFPNGGEGNGVSALGDRIRRGVRIGESFYTISGQQLIRYSLKDYEQSGSVAL</sequence>
<feature type="region of interest" description="Disordered" evidence="1">
    <location>
        <begin position="154"/>
        <end position="227"/>
    </location>
</feature>
<dbReference type="Pfam" id="PF09826">
    <property type="entry name" value="Beta_propel"/>
    <property type="match status" value="1"/>
</dbReference>
<feature type="region of interest" description="Disordered" evidence="1">
    <location>
        <begin position="326"/>
        <end position="348"/>
    </location>
</feature>
<organism evidence="2">
    <name type="scientific">uncultured Anaerotruncus sp</name>
    <dbReference type="NCBI Taxonomy" id="905011"/>
    <lineage>
        <taxon>Bacteria</taxon>
        <taxon>Bacillati</taxon>
        <taxon>Bacillota</taxon>
        <taxon>Clostridia</taxon>
        <taxon>Eubacteriales</taxon>
        <taxon>Oscillospiraceae</taxon>
        <taxon>Anaerotruncus</taxon>
        <taxon>environmental samples</taxon>
    </lineage>
</organism>
<gene>
    <name evidence="2" type="ORF">AULFYP135_00352</name>
</gene>